<evidence type="ECO:0000256" key="3">
    <source>
        <dbReference type="ARBA" id="ARBA00023055"/>
    </source>
</evidence>
<dbReference type="Gene3D" id="2.80.10.50">
    <property type="match status" value="1"/>
</dbReference>
<dbReference type="FunCoup" id="A0A6L2PM98">
    <property type="interactions" value="868"/>
</dbReference>
<dbReference type="Pfam" id="PF25036">
    <property type="entry name" value="VPS13_VAB"/>
    <property type="match status" value="1"/>
</dbReference>
<dbReference type="Gene3D" id="1.10.8.10">
    <property type="entry name" value="DNA helicase RuvA subunit, C-terminal domain"/>
    <property type="match status" value="1"/>
</dbReference>
<dbReference type="PROSITE" id="PS50030">
    <property type="entry name" value="UBA"/>
    <property type="match status" value="1"/>
</dbReference>
<keyword evidence="2" id="KW-0813">Transport</keyword>
<comment type="similarity">
    <text evidence="1">Belongs to the VPS13 family.</text>
</comment>
<dbReference type="GO" id="GO:0045053">
    <property type="term" value="P:protein retention in Golgi apparatus"/>
    <property type="evidence" value="ECO:0007669"/>
    <property type="project" value="TreeGrafter"/>
</dbReference>
<evidence type="ECO:0000256" key="4">
    <source>
        <dbReference type="SAM" id="MobiDB-lite"/>
    </source>
</evidence>
<dbReference type="InParanoid" id="A0A6L2PM98"/>
<evidence type="ECO:0000256" key="1">
    <source>
        <dbReference type="ARBA" id="ARBA00006545"/>
    </source>
</evidence>
<reference evidence="7" key="1">
    <citation type="submission" date="2020-01" db="EMBL/GenBank/DDBJ databases">
        <title>Draft genome sequence of the Termite Coptotermes fromosanus.</title>
        <authorList>
            <person name="Itakura S."/>
            <person name="Yosikawa Y."/>
            <person name="Umezawa K."/>
        </authorList>
    </citation>
    <scope>NUCLEOTIDE SEQUENCE [LARGE SCALE GENOMIC DNA]</scope>
</reference>
<keyword evidence="3" id="KW-0445">Lipid transport</keyword>
<feature type="region of interest" description="Disordered" evidence="4">
    <location>
        <begin position="1133"/>
        <end position="1154"/>
    </location>
</feature>
<dbReference type="InterPro" id="IPR056747">
    <property type="entry name" value="VPS13-like_M"/>
</dbReference>
<dbReference type="PANTHER" id="PTHR16166">
    <property type="entry name" value="VACUOLAR PROTEIN SORTING-ASSOCIATED PROTEIN VPS13"/>
    <property type="match status" value="1"/>
</dbReference>
<feature type="compositionally biased region" description="Polar residues" evidence="4">
    <location>
        <begin position="748"/>
        <end position="763"/>
    </location>
</feature>
<gene>
    <name evidence="6" type="ORF">Cfor_02041</name>
</gene>
<dbReference type="CDD" id="cd14306">
    <property type="entry name" value="UBA_VP13D"/>
    <property type="match status" value="1"/>
</dbReference>
<dbReference type="InterPro" id="IPR015940">
    <property type="entry name" value="UBA"/>
</dbReference>
<dbReference type="PANTHER" id="PTHR16166:SF141">
    <property type="entry name" value="INTERMEMBRANE LIPID TRANSFER PROTEIN VPS13D"/>
    <property type="match status" value="1"/>
</dbReference>
<evidence type="ECO:0000259" key="5">
    <source>
        <dbReference type="PROSITE" id="PS50030"/>
    </source>
</evidence>
<dbReference type="InterPro" id="IPR041969">
    <property type="entry name" value="VP13D_UBA"/>
</dbReference>
<proteinExistence type="inferred from homology"/>
<dbReference type="InterPro" id="IPR035992">
    <property type="entry name" value="Ricin_B-like_lectins"/>
</dbReference>
<accession>A0A6L2PM98</accession>
<feature type="domain" description="UBA" evidence="5">
    <location>
        <begin position="2406"/>
        <end position="2452"/>
    </location>
</feature>
<dbReference type="SUPFAM" id="SSF50370">
    <property type="entry name" value="Ricin B-like lectins"/>
    <property type="match status" value="1"/>
</dbReference>
<dbReference type="GO" id="GO:0006869">
    <property type="term" value="P:lipid transport"/>
    <property type="evidence" value="ECO:0007669"/>
    <property type="project" value="UniProtKB-KW"/>
</dbReference>
<dbReference type="InterPro" id="IPR009543">
    <property type="entry name" value="VPS13_VAB"/>
</dbReference>
<feature type="compositionally biased region" description="Low complexity" evidence="4">
    <location>
        <begin position="999"/>
        <end position="1010"/>
    </location>
</feature>
<comment type="caution">
    <text evidence="6">The sequence shown here is derived from an EMBL/GenBank/DDBJ whole genome shotgun (WGS) entry which is preliminary data.</text>
</comment>
<evidence type="ECO:0000313" key="7">
    <source>
        <dbReference type="Proteomes" id="UP000502823"/>
    </source>
</evidence>
<feature type="region of interest" description="Disordered" evidence="4">
    <location>
        <begin position="3352"/>
        <end position="3380"/>
    </location>
</feature>
<name>A0A6L2PM98_COPFO</name>
<feature type="region of interest" description="Disordered" evidence="4">
    <location>
        <begin position="989"/>
        <end position="1012"/>
    </location>
</feature>
<dbReference type="Pfam" id="PF25033">
    <property type="entry name" value="VPS13_M"/>
    <property type="match status" value="1"/>
</dbReference>
<dbReference type="InterPro" id="IPR026847">
    <property type="entry name" value="VPS13"/>
</dbReference>
<dbReference type="GO" id="GO:0007005">
    <property type="term" value="P:mitochondrion organization"/>
    <property type="evidence" value="ECO:0007669"/>
    <property type="project" value="TreeGrafter"/>
</dbReference>
<dbReference type="EMBL" id="BLKM01000354">
    <property type="protein sequence ID" value="GFG32232.1"/>
    <property type="molecule type" value="Genomic_DNA"/>
</dbReference>
<evidence type="ECO:0000256" key="2">
    <source>
        <dbReference type="ARBA" id="ARBA00022448"/>
    </source>
</evidence>
<dbReference type="Proteomes" id="UP000502823">
    <property type="component" value="Unassembled WGS sequence"/>
</dbReference>
<dbReference type="InterPro" id="IPR009060">
    <property type="entry name" value="UBA-like_sf"/>
</dbReference>
<keyword evidence="7" id="KW-1185">Reference proteome</keyword>
<dbReference type="GO" id="GO:0006623">
    <property type="term" value="P:protein targeting to vacuole"/>
    <property type="evidence" value="ECO:0007669"/>
    <property type="project" value="TreeGrafter"/>
</dbReference>
<organism evidence="6 7">
    <name type="scientific">Coptotermes formosanus</name>
    <name type="common">Formosan subterranean termite</name>
    <dbReference type="NCBI Taxonomy" id="36987"/>
    <lineage>
        <taxon>Eukaryota</taxon>
        <taxon>Metazoa</taxon>
        <taxon>Ecdysozoa</taxon>
        <taxon>Arthropoda</taxon>
        <taxon>Hexapoda</taxon>
        <taxon>Insecta</taxon>
        <taxon>Pterygota</taxon>
        <taxon>Neoptera</taxon>
        <taxon>Polyneoptera</taxon>
        <taxon>Dictyoptera</taxon>
        <taxon>Blattodea</taxon>
        <taxon>Blattoidea</taxon>
        <taxon>Termitoidae</taxon>
        <taxon>Rhinotermitidae</taxon>
        <taxon>Coptotermes</taxon>
    </lineage>
</organism>
<feature type="region of interest" description="Disordered" evidence="4">
    <location>
        <begin position="730"/>
        <end position="763"/>
    </location>
</feature>
<dbReference type="SUPFAM" id="SSF46934">
    <property type="entry name" value="UBA-like"/>
    <property type="match status" value="1"/>
</dbReference>
<sequence length="4093" mass="457430">MLERIVAWVLNNYLGKYVENLNTTQLSVALLQGEVELENLPLKRDALRHLGLPIQVRAGFIGKVKLQIPIPQIRSAAWVIIIEQLCLVTGPVKLTEWDEQVEEQAAQDYKLSLLDAMEARWRAEMESAQTSSYYATSYSSWFSLGTSLVANIIENLQLKIKDVHIRYEDDTTVPGQLFALGVTVESLTAQTCDDKWMPRFVGWDSGNTSFKLMELNTFAVYWDKLTDDQLLGGLSLDELAVAMSRCAALKHEFVLSPVSAQAHVKRNRSEQPLRSRTQPRIICDLHLEEVPLSLTDGLQVIQKCCRYRRWRPYVTVHENARAWWFYAARCLTGEWHRSAPGDWEVALQRARDNVAYVEMYSRILSSPTAALPPDMKQLKDAMELERSLEDLQLLREVAMRRVHPPERHIMHSSAPPVTQGRGSLLYWFPQLWGWSSTSLASAAPDPTDAPPGPSKTELLLEDQILDVLADSVENNTVLRRDVVFGQFNFTLKQGTFNLCTTKATENDNETEKLPLMELQFENVKLGLESRPRSGSHKFYITLGAMFLRDHLTHDTAFPQLVGPHDNDCGSVLGRTYTPGLARLLSQSSVPNRTQPEEPLFNLVYEYRPFTSSMDYRLQIQSRSLDIVYNPAAVKWLVDFFTQPHQTPDAQLRRAARHRYEVMKQKTKQEFIRSWEQILEGKLNDRKTWDVVLDIQGPRIIFLEHFCDKNAIMVVVDFGKFHFSNRPDVPAASAAAQTQESDDEEDFQTPCSTPHGSEASISESQTLTELSVPSTVDAFQKSSFTDLTLHQKLYDRYMMELGDLQILVGRVRDNFKYAYQRGTSTLHVLDRFNISLQVERRVVFTTDPQFPCLTFSGNLPQLVAHINEQKVDALRTMVVILSGKGLPSPFSMAGAELCNPAESQDWAGREMARLVVLQFGVDQMALEVQSRGRCVAELQVAGVRAVYTKRPYDTSISLSVHSLLLVDALQMFGPDFELLVASHKHVGMDSVSGSLRDSEPTSPTSPASPDPLGSKALKATSPIALTQALSSLQSDPAALLRGRPPSISLDMLDAEALITVEIVLVSANCPSNEGSREALQIVSVQFNNLDIIANQETIVELVGFTRRVFPQLKPGSKRPPQAFPVYIDTGTASSQDEAYATPQEDSGRSIGQSQGGTVTRTELTFDFHRLNILLLRAVMKDCGVVGRKIGTATMTEAKIQATVGQDLVVQGSLGGLQVLDLSPEGQMHQRILSLGKDPLVQRNVDLISCLDAELYSMCRQPMLSTEENQAFSFNVRRPLEGIESDCAEIKVRMASVWYTHSPHFVTELQSCATEFKQYLTNVARSIKSAATEMAIGLVHARLDVVLDTPVVVLPRSPESHQVVVAHLGKITASNCYMSSPDFQDREDLWGMSRRERYNIEIRDMNLYSLDTEKRNGDCPLMRAERLYNCAEDGKPVLHDTLIQLVIDRDIGRSIMKQSDSLPTLLMGEDAGTEFQQIEQQDVVQISGSVMTPLKVSLSRHQYEQLLDTLDSIMAQPVPDETILSSSRREILKKCDFIEVCFCVSVSFDLPVFTLELRGDIGCGEQGLVDLSFQDLSVQYDKSHRYETHIQMSLRSLLMEDLSVEPDSKHRRIVVSSAVTGLEGKTLNHPPEFYSKSCPNLLNHRPINSRHGSLPDHLETETVYESFIDTKRRKSTKTVEYPCTPPPSPCISGSPATMYREDNLVHIKMLLVDKDAPNFISHYEGLDRSVSVDFNSLDIIVNVESWVVILDFFGLGPDSTAGKQNTSSPQQSVPAEKTSVDTAAKSFNSVLDIEIRSLTLVLNRPQYEVARANISHFSTQVRSHSDDQIIEGRLGSMSLLDLTPQGLLYTERFVSSGHEALNFYMVRQQRPGAELEYDSFLKLEMSSVLYVHTQRFVAEIHAFYEHFSQLQSVVNSIHSATAGIVVPEERVQSTRLLLELHAGSPVILLPVSSQSPEILVADLGKLSVKNSFFPCLLDVMQIELVNMDLYAAQREAIHSDKKKPQCGLKLGTFCVNKQGPSLLREKCRLKLQVERNLDTHLNRDIPDISVQGTLSALHGALDLSQYKLIRGLLSYNIGETLDDFEFKNSQSTVVNLHKQQGVTERVWTHTSIRLDLVDVILKLQLSHGISSNSCESSLACINFIKSRLMVETYSNQSRDIDLISQEILITDTRFQAQPVNRRSNVFTNILQPIHHLAGTELVQAEIHHRKRRDFSKFTILLNNMRLMAILDWWEAVRDFIMENIDSPYRALSKQNGNTGTAAKSDVAANGAIGGTKGRPVEEVPYELKLNITDSEMVVVEDTSQWDTNAVILKSTTVVSYRPILADKPLSCNLNHCEMFSCILGMEDETALSIIDPVTVNMEVTCRPHNIQIHQQLNIRLSYHDMRMFIQMLNSLPKQTLWARSHGSDYDRQPVNVQNQIRKLSALGFHPDDCKAALAHCNGHLDDAALWLTHHADLADTAVQGKEYVDDNHSILSFNTIEVKASYICVCVIDDCRDSDVPLLEFSVSQLALEQEVDGGGTAKGILASDYYNRLLSGWEPFIEPWKCDVSWEHSLSTDLSRNRLQVHISAEDILNINITDTLVDLYKTVKENWTQDYYSLTSRDRLIGSPPGYRRRSPFVPFAVRNHTGSRIWFTTLITSPDSISDPVLGRGSALEQDEFWTSVAPGHTVPFSFVGRDKARHRDTHKLRIHQIGVRVEGWKCVGPVSVDRVGVCFRQALPECYRANLSLPEGRIVFEVTLEGSARKLVTVRSSLVLINELPETVELKLENTPIHPGVTGTKCIKVAPGGVLPIPLSHVMSCLWVRPVCQSNPAGYGYVFCNKPITWSHVSRPGETLAELRMCISNKDQCFRFCAAIHRENFPYERVTSAYSWVQPAHTITLLSPITIVNLLPYDLHYAVKDAVANCAGHIKPGQSALLTQVDIERVVELCFHLENFSHAGTLVIPVTATTFSSVVRLHDEQRRRLFLHGHVVCQRGAGLKVSITAPFWIINKTGLPLVFRQEGVPTEAAAGQFEEHEVARMVAPLLFSFADHEASPTVVARVGSGVHPDGIPQWCQHFHLHQGVQVRRLRVSLRDSRPDIMYVIGINVHPGRGRYRSTNIVTLSPRFQLHNKSTFQLQFAQRCFATTLNDPGAQATYLKAVPECCLPFHWPRLDKEQLLCVRLLDVPNCLWSGGFLIDTNDSLHVNVRDIHGKMYFLRVEVVLQDATYFIVFTDADTIPPTIRLDNYSEVPLQFHQACLKAYTSLLSTVRPHSSVPYAWDEPTLPHSITVVAPGGATASYDMKSLGEEHEVQGLTYENFIYIAFTGTFKSGAAQEMGATSSCYNPLDVESQQLVLDVPEGTKVILNRKEKGARSQLWRMTGEGQLQHEGSSPPRDPRSKHSVHNDDTVWVLDIAGPAPQPMQYVNLVLRRPDKRRKSTQTWRFTEDGRLCCAHNNMYVQAKDGFFGLHQGNDLLAGSEAVLGPAQPVCHQLTYTGVPIEQAISRQRLRPGSGFLAVKIVTDGPTSVLHVSDIKEKQTYLLKDEAVVPMSRLPDAATRGLSFDARELQVKLDLPGGLGVSLVSLKPAEELLFAHLTGINMELVSTGSQQKLSLVVRDIQCDNQLFEAQCPVVVHVTPPSARSKDAEAQRTLPVLRITTERVPNLNSNVATYKHLIVTVKNLSITIEERLLLKLFLFAGYSQLDPEQEDAEESDFEVQRILTEVTSVHAKKYYFGLLKLEPGHVKLSVMTSSKLPAQLQSIKRKLGLTLIKFEDASVDLKPFVKNHSFESSKFFLHSILKHYKDELKWQAASILGSVDFLGSPLGFVNDVTEGVSGLLFEGNVQALVQNVTHGLSKSAAKVTESLSDGLGHVIMDEEHEETRQRIRKVHTGSSGDHIVAGLKGLGFGMLGGVTSIFKQTYEGACHEGFQGLISGFGKGLVGTVTKPVVGVLDLASEAASAVRDSSRSSSRLAPGRFRAPRCVTGPGGLLPQYTNQQSQGQEFLYSINKQNYSELFMAYECLRVGAEDLRILVSSEMVRVFSVGASGMCTTVIETHLSDLYHCQPTSRLNDEPRGSRSSDDILHYIELTVRVDSVGFESIRRPLVRCDSEAVAKLVCT</sequence>
<evidence type="ECO:0000313" key="6">
    <source>
        <dbReference type="EMBL" id="GFG32232.1"/>
    </source>
</evidence>
<dbReference type="CDD" id="cd23453">
    <property type="entry name" value="beta-trefoil_Ricin_VPS13D"/>
    <property type="match status" value="1"/>
</dbReference>
<dbReference type="Pfam" id="PF12624">
    <property type="entry name" value="VPS13_N"/>
    <property type="match status" value="1"/>
</dbReference>
<dbReference type="InterPro" id="IPR026854">
    <property type="entry name" value="VPS13_N"/>
</dbReference>
<dbReference type="OrthoDB" id="272810at2759"/>
<protein>
    <recommendedName>
        <fullName evidence="5">UBA domain-containing protein</fullName>
    </recommendedName>
</protein>